<protein>
    <recommendedName>
        <fullName evidence="2">N-acetyltransferase domain-containing protein</fullName>
    </recommendedName>
</protein>
<feature type="region of interest" description="Disordered" evidence="1">
    <location>
        <begin position="101"/>
        <end position="123"/>
    </location>
</feature>
<dbReference type="PANTHER" id="PTHR42791">
    <property type="entry name" value="GNAT FAMILY ACETYLTRANSFERASE"/>
    <property type="match status" value="1"/>
</dbReference>
<dbReference type="InterPro" id="IPR000182">
    <property type="entry name" value="GNAT_dom"/>
</dbReference>
<dbReference type="PROSITE" id="PS51186">
    <property type="entry name" value="GNAT"/>
    <property type="match status" value="1"/>
</dbReference>
<dbReference type="AlphaFoldDB" id="A0A6A5ZIY2"/>
<dbReference type="OrthoDB" id="2115692at2759"/>
<evidence type="ECO:0000313" key="4">
    <source>
        <dbReference type="Proteomes" id="UP000799770"/>
    </source>
</evidence>
<name>A0A6A5ZIY2_9PLEO</name>
<sequence length="247" mass="27631">MSNKPPILLCPVTYADIPALVKISADSFVRDVHTQVKGQGRKPFDMAVSANSDLLRNLANERCAYMKAIDEGTGEILGYCGWGFRLAEGYDLLPSADLGLPPVASNDEKAEKDNEDQGEAEEDSITRLCALEDADMRRWMDHFMPDQNTRCMYILSLAIATKAHGQGVGSALAEWGTDVADRLRLFTWVHSSEDAWKFYSKHGFEIVGELDIDLDEWALQPPSEEDGAKWGHYTLRYMKRLPTLEIG</sequence>
<dbReference type="Pfam" id="PF00583">
    <property type="entry name" value="Acetyltransf_1"/>
    <property type="match status" value="1"/>
</dbReference>
<accession>A0A6A5ZIY2</accession>
<dbReference type="PANTHER" id="PTHR42791:SF1">
    <property type="entry name" value="N-ACETYLTRANSFERASE DOMAIN-CONTAINING PROTEIN"/>
    <property type="match status" value="1"/>
</dbReference>
<feature type="compositionally biased region" description="Acidic residues" evidence="1">
    <location>
        <begin position="113"/>
        <end position="123"/>
    </location>
</feature>
<evidence type="ECO:0000256" key="1">
    <source>
        <dbReference type="SAM" id="MobiDB-lite"/>
    </source>
</evidence>
<gene>
    <name evidence="3" type="ORF">BDV96DRAFT_567206</name>
</gene>
<dbReference type="Gene3D" id="3.40.630.30">
    <property type="match status" value="1"/>
</dbReference>
<dbReference type="EMBL" id="ML977315">
    <property type="protein sequence ID" value="KAF2119215.1"/>
    <property type="molecule type" value="Genomic_DNA"/>
</dbReference>
<dbReference type="InterPro" id="IPR052523">
    <property type="entry name" value="Trichothecene_AcTrans"/>
</dbReference>
<feature type="domain" description="N-acetyltransferase" evidence="2">
    <location>
        <begin position="90"/>
        <end position="222"/>
    </location>
</feature>
<dbReference type="Proteomes" id="UP000799770">
    <property type="component" value="Unassembled WGS sequence"/>
</dbReference>
<evidence type="ECO:0000313" key="3">
    <source>
        <dbReference type="EMBL" id="KAF2119215.1"/>
    </source>
</evidence>
<proteinExistence type="predicted"/>
<dbReference type="InterPro" id="IPR016181">
    <property type="entry name" value="Acyl_CoA_acyltransferase"/>
</dbReference>
<dbReference type="GO" id="GO:0016747">
    <property type="term" value="F:acyltransferase activity, transferring groups other than amino-acyl groups"/>
    <property type="evidence" value="ECO:0007669"/>
    <property type="project" value="InterPro"/>
</dbReference>
<evidence type="ECO:0000259" key="2">
    <source>
        <dbReference type="PROSITE" id="PS51186"/>
    </source>
</evidence>
<organism evidence="3 4">
    <name type="scientific">Lophiotrema nucula</name>
    <dbReference type="NCBI Taxonomy" id="690887"/>
    <lineage>
        <taxon>Eukaryota</taxon>
        <taxon>Fungi</taxon>
        <taxon>Dikarya</taxon>
        <taxon>Ascomycota</taxon>
        <taxon>Pezizomycotina</taxon>
        <taxon>Dothideomycetes</taxon>
        <taxon>Pleosporomycetidae</taxon>
        <taxon>Pleosporales</taxon>
        <taxon>Lophiotremataceae</taxon>
        <taxon>Lophiotrema</taxon>
    </lineage>
</organism>
<keyword evidence="4" id="KW-1185">Reference proteome</keyword>
<reference evidence="3" key="1">
    <citation type="journal article" date="2020" name="Stud. Mycol.">
        <title>101 Dothideomycetes genomes: a test case for predicting lifestyles and emergence of pathogens.</title>
        <authorList>
            <person name="Haridas S."/>
            <person name="Albert R."/>
            <person name="Binder M."/>
            <person name="Bloem J."/>
            <person name="Labutti K."/>
            <person name="Salamov A."/>
            <person name="Andreopoulos B."/>
            <person name="Baker S."/>
            <person name="Barry K."/>
            <person name="Bills G."/>
            <person name="Bluhm B."/>
            <person name="Cannon C."/>
            <person name="Castanera R."/>
            <person name="Culley D."/>
            <person name="Daum C."/>
            <person name="Ezra D."/>
            <person name="Gonzalez J."/>
            <person name="Henrissat B."/>
            <person name="Kuo A."/>
            <person name="Liang C."/>
            <person name="Lipzen A."/>
            <person name="Lutzoni F."/>
            <person name="Magnuson J."/>
            <person name="Mondo S."/>
            <person name="Nolan M."/>
            <person name="Ohm R."/>
            <person name="Pangilinan J."/>
            <person name="Park H.-J."/>
            <person name="Ramirez L."/>
            <person name="Alfaro M."/>
            <person name="Sun H."/>
            <person name="Tritt A."/>
            <person name="Yoshinaga Y."/>
            <person name="Zwiers L.-H."/>
            <person name="Turgeon B."/>
            <person name="Goodwin S."/>
            <person name="Spatafora J."/>
            <person name="Crous P."/>
            <person name="Grigoriev I."/>
        </authorList>
    </citation>
    <scope>NUCLEOTIDE SEQUENCE</scope>
    <source>
        <strain evidence="3">CBS 627.86</strain>
    </source>
</reference>
<dbReference type="SUPFAM" id="SSF55729">
    <property type="entry name" value="Acyl-CoA N-acyltransferases (Nat)"/>
    <property type="match status" value="1"/>
</dbReference>